<dbReference type="EMBL" id="MTKT01003159">
    <property type="protein sequence ID" value="OWM76689.1"/>
    <property type="molecule type" value="Genomic_DNA"/>
</dbReference>
<evidence type="ECO:0000313" key="2">
    <source>
        <dbReference type="Proteomes" id="UP000197138"/>
    </source>
</evidence>
<gene>
    <name evidence="1" type="ORF">CDL15_Pgr009254</name>
</gene>
<evidence type="ECO:0000313" key="1">
    <source>
        <dbReference type="EMBL" id="OWM76689.1"/>
    </source>
</evidence>
<sequence>MRLMHTSLEVGLVKRELMHKIFEACMFRVSGSRTPEEGVEAQDLGGLHVPSGPITRAKAKQIQQAMESLLMGFLGQEESNSIGSPKGFIQLTCHEILKME</sequence>
<comment type="caution">
    <text evidence="1">The sequence shown here is derived from an EMBL/GenBank/DDBJ whole genome shotgun (WGS) entry which is preliminary data.</text>
</comment>
<protein>
    <submittedName>
        <fullName evidence="1">Uncharacterized protein</fullName>
    </submittedName>
</protein>
<proteinExistence type="predicted"/>
<dbReference type="AlphaFoldDB" id="A0A218WW13"/>
<name>A0A218WW13_PUNGR</name>
<organism evidence="1 2">
    <name type="scientific">Punica granatum</name>
    <name type="common">Pomegranate</name>
    <dbReference type="NCBI Taxonomy" id="22663"/>
    <lineage>
        <taxon>Eukaryota</taxon>
        <taxon>Viridiplantae</taxon>
        <taxon>Streptophyta</taxon>
        <taxon>Embryophyta</taxon>
        <taxon>Tracheophyta</taxon>
        <taxon>Spermatophyta</taxon>
        <taxon>Magnoliopsida</taxon>
        <taxon>eudicotyledons</taxon>
        <taxon>Gunneridae</taxon>
        <taxon>Pentapetalae</taxon>
        <taxon>rosids</taxon>
        <taxon>malvids</taxon>
        <taxon>Myrtales</taxon>
        <taxon>Lythraceae</taxon>
        <taxon>Punica</taxon>
    </lineage>
</organism>
<reference evidence="2" key="1">
    <citation type="journal article" date="2017" name="Plant J.">
        <title>The pomegranate (Punica granatum L.) genome and the genomics of punicalagin biosynthesis.</title>
        <authorList>
            <person name="Qin G."/>
            <person name="Xu C."/>
            <person name="Ming R."/>
            <person name="Tang H."/>
            <person name="Guyot R."/>
            <person name="Kramer E.M."/>
            <person name="Hu Y."/>
            <person name="Yi X."/>
            <person name="Qi Y."/>
            <person name="Xu X."/>
            <person name="Gao Z."/>
            <person name="Pan H."/>
            <person name="Jian J."/>
            <person name="Tian Y."/>
            <person name="Yue Z."/>
            <person name="Xu Y."/>
        </authorList>
    </citation>
    <scope>NUCLEOTIDE SEQUENCE [LARGE SCALE GENOMIC DNA]</scope>
    <source>
        <strain evidence="2">cv. Dabenzi</strain>
    </source>
</reference>
<dbReference type="Proteomes" id="UP000197138">
    <property type="component" value="Unassembled WGS sequence"/>
</dbReference>
<accession>A0A218WW13</accession>